<evidence type="ECO:0000313" key="3">
    <source>
        <dbReference type="Proteomes" id="UP000636709"/>
    </source>
</evidence>
<comment type="caution">
    <text evidence="2">The sequence shown here is derived from an EMBL/GenBank/DDBJ whole genome shotgun (WGS) entry which is preliminary data.</text>
</comment>
<keyword evidence="1" id="KW-0732">Signal</keyword>
<feature type="chain" id="PRO_5032937166" evidence="1">
    <location>
        <begin position="27"/>
        <end position="67"/>
    </location>
</feature>
<evidence type="ECO:0000313" key="2">
    <source>
        <dbReference type="EMBL" id="KAF8690494.1"/>
    </source>
</evidence>
<dbReference type="AlphaFoldDB" id="A0A835B7I7"/>
<proteinExistence type="predicted"/>
<protein>
    <submittedName>
        <fullName evidence="2">Uncharacterized protein</fullName>
    </submittedName>
</protein>
<feature type="signal peptide" evidence="1">
    <location>
        <begin position="1"/>
        <end position="26"/>
    </location>
</feature>
<gene>
    <name evidence="2" type="ORF">HU200_040850</name>
</gene>
<sequence>MASKSMASSAFLLILAMVPMLGSAPAASQGFCPPSFNTNTLCTLNPLFIIRGSPEVICAYYYGSVTV</sequence>
<keyword evidence="3" id="KW-1185">Reference proteome</keyword>
<organism evidence="2 3">
    <name type="scientific">Digitaria exilis</name>
    <dbReference type="NCBI Taxonomy" id="1010633"/>
    <lineage>
        <taxon>Eukaryota</taxon>
        <taxon>Viridiplantae</taxon>
        <taxon>Streptophyta</taxon>
        <taxon>Embryophyta</taxon>
        <taxon>Tracheophyta</taxon>
        <taxon>Spermatophyta</taxon>
        <taxon>Magnoliopsida</taxon>
        <taxon>Liliopsida</taxon>
        <taxon>Poales</taxon>
        <taxon>Poaceae</taxon>
        <taxon>PACMAD clade</taxon>
        <taxon>Panicoideae</taxon>
        <taxon>Panicodae</taxon>
        <taxon>Paniceae</taxon>
        <taxon>Anthephorinae</taxon>
        <taxon>Digitaria</taxon>
    </lineage>
</organism>
<evidence type="ECO:0000256" key="1">
    <source>
        <dbReference type="SAM" id="SignalP"/>
    </source>
</evidence>
<reference evidence="2" key="1">
    <citation type="submission" date="2020-07" db="EMBL/GenBank/DDBJ databases">
        <title>Genome sequence and genetic diversity analysis of an under-domesticated orphan crop, white fonio (Digitaria exilis).</title>
        <authorList>
            <person name="Bennetzen J.L."/>
            <person name="Chen S."/>
            <person name="Ma X."/>
            <person name="Wang X."/>
            <person name="Yssel A.E.J."/>
            <person name="Chaluvadi S.R."/>
            <person name="Johnson M."/>
            <person name="Gangashetty P."/>
            <person name="Hamidou F."/>
            <person name="Sanogo M.D."/>
            <person name="Zwaenepoel A."/>
            <person name="Wallace J."/>
            <person name="Van De Peer Y."/>
            <person name="Van Deynze A."/>
        </authorList>
    </citation>
    <scope>NUCLEOTIDE SEQUENCE</scope>
    <source>
        <tissue evidence="2">Leaves</tissue>
    </source>
</reference>
<name>A0A835B7I7_9POAL</name>
<dbReference type="Proteomes" id="UP000636709">
    <property type="component" value="Unassembled WGS sequence"/>
</dbReference>
<accession>A0A835B7I7</accession>
<dbReference type="EMBL" id="JACEFO010001972">
    <property type="protein sequence ID" value="KAF8690494.1"/>
    <property type="molecule type" value="Genomic_DNA"/>
</dbReference>